<proteinExistence type="predicted"/>
<dbReference type="OrthoDB" id="5523878at2"/>
<dbReference type="RefSeq" id="WP_120726926.1">
    <property type="nucleotide sequence ID" value="NZ_CP032698.1"/>
</dbReference>
<organism evidence="2 3">
    <name type="scientific">Streptomyces hundungensis</name>
    <dbReference type="NCBI Taxonomy" id="1077946"/>
    <lineage>
        <taxon>Bacteria</taxon>
        <taxon>Bacillati</taxon>
        <taxon>Actinomycetota</taxon>
        <taxon>Actinomycetes</taxon>
        <taxon>Kitasatosporales</taxon>
        <taxon>Streptomycetaceae</taxon>
        <taxon>Streptomyces</taxon>
    </lineage>
</organism>
<reference evidence="2 3" key="1">
    <citation type="submission" date="2018-10" db="EMBL/GenBank/DDBJ databases">
        <title>Relationship between Morphology and Antimicrobial Activity in Streptomyces.</title>
        <authorList>
            <person name="Kang H.J."/>
            <person name="Kim S.B."/>
        </authorList>
    </citation>
    <scope>NUCLEOTIDE SEQUENCE [LARGE SCALE GENOMIC DNA]</scope>
    <source>
        <strain evidence="2 3">BH38</strain>
    </source>
</reference>
<accession>A0A387HNK4</accession>
<sequence>MTYYPDLSPYVYEPSDRDMVNVGWLSGQHEYPKGLVADVVVAALKILCAHPENQMRGYHQCEFCQALAPSLLGGEDGTKELFLGSAEVHVEGAEGVVYAAPTLVLHYVLEHGYCPPEEFCGAAVRKAGLGTGDELTVLE</sequence>
<feature type="domain" description="DUF7919" evidence="1">
    <location>
        <begin position="2"/>
        <end position="122"/>
    </location>
</feature>
<name>A0A387HNK4_9ACTN</name>
<dbReference type="AlphaFoldDB" id="A0A387HNK4"/>
<evidence type="ECO:0000259" key="1">
    <source>
        <dbReference type="Pfam" id="PF25535"/>
    </source>
</evidence>
<dbReference type="EMBL" id="CP032698">
    <property type="protein sequence ID" value="AYG85124.1"/>
    <property type="molecule type" value="Genomic_DNA"/>
</dbReference>
<gene>
    <name evidence="2" type="ORF">DWB77_07340</name>
</gene>
<keyword evidence="3" id="KW-1185">Reference proteome</keyword>
<dbReference type="Proteomes" id="UP000271554">
    <property type="component" value="Chromosome"/>
</dbReference>
<evidence type="ECO:0000313" key="3">
    <source>
        <dbReference type="Proteomes" id="UP000271554"/>
    </source>
</evidence>
<dbReference type="Pfam" id="PF25535">
    <property type="entry name" value="DUF7919"/>
    <property type="match status" value="1"/>
</dbReference>
<dbReference type="KEGG" id="shun:DWB77_07340"/>
<dbReference type="InterPro" id="IPR057679">
    <property type="entry name" value="DUF7919"/>
</dbReference>
<protein>
    <recommendedName>
        <fullName evidence="1">DUF7919 domain-containing protein</fullName>
    </recommendedName>
</protein>
<evidence type="ECO:0000313" key="2">
    <source>
        <dbReference type="EMBL" id="AYG85124.1"/>
    </source>
</evidence>